<comment type="caution">
    <text evidence="9">The sequence shown here is derived from an EMBL/GenBank/DDBJ whole genome shotgun (WGS) entry which is preliminary data.</text>
</comment>
<reference evidence="9" key="1">
    <citation type="submission" date="2021-02" db="EMBL/GenBank/DDBJ databases">
        <authorList>
            <person name="Nowell W R."/>
        </authorList>
    </citation>
    <scope>NUCLEOTIDE SEQUENCE</scope>
</reference>
<evidence type="ECO:0000256" key="6">
    <source>
        <dbReference type="ARBA" id="ARBA00023002"/>
    </source>
</evidence>
<accession>A0A813Y1Y5</accession>
<evidence type="ECO:0000256" key="5">
    <source>
        <dbReference type="ARBA" id="ARBA00022857"/>
    </source>
</evidence>
<keyword evidence="5" id="KW-0521">NADP</keyword>
<comment type="cofactor">
    <cofactor evidence="1 8">
        <name>FAD</name>
        <dbReference type="ChEBI" id="CHEBI:57692"/>
    </cofactor>
</comment>
<keyword evidence="11" id="KW-1185">Reference proteome</keyword>
<evidence type="ECO:0000313" key="11">
    <source>
        <dbReference type="Proteomes" id="UP000663829"/>
    </source>
</evidence>
<evidence type="ECO:0000256" key="2">
    <source>
        <dbReference type="ARBA" id="ARBA00009183"/>
    </source>
</evidence>
<name>A0A813Y1Y5_9BILA</name>
<evidence type="ECO:0000313" key="10">
    <source>
        <dbReference type="EMBL" id="CAF3663617.1"/>
    </source>
</evidence>
<dbReference type="GO" id="GO:0050660">
    <property type="term" value="F:flavin adenine dinucleotide binding"/>
    <property type="evidence" value="ECO:0007669"/>
    <property type="project" value="InterPro"/>
</dbReference>
<evidence type="ECO:0000256" key="3">
    <source>
        <dbReference type="ARBA" id="ARBA00022630"/>
    </source>
</evidence>
<evidence type="ECO:0000256" key="8">
    <source>
        <dbReference type="RuleBase" id="RU361177"/>
    </source>
</evidence>
<comment type="similarity">
    <text evidence="2 8">Belongs to the FMO family.</text>
</comment>
<dbReference type="AlphaFoldDB" id="A0A813Y1Y5"/>
<dbReference type="SUPFAM" id="SSF51905">
    <property type="entry name" value="FAD/NAD(P)-binding domain"/>
    <property type="match status" value="2"/>
</dbReference>
<dbReference type="GO" id="GO:0050661">
    <property type="term" value="F:NADP binding"/>
    <property type="evidence" value="ECO:0007669"/>
    <property type="project" value="InterPro"/>
</dbReference>
<evidence type="ECO:0000256" key="1">
    <source>
        <dbReference type="ARBA" id="ARBA00001974"/>
    </source>
</evidence>
<dbReference type="FunFam" id="3.50.50.60:FF:000138">
    <property type="entry name" value="Flavin-containing monooxygenase"/>
    <property type="match status" value="1"/>
</dbReference>
<dbReference type="GO" id="GO:0004499">
    <property type="term" value="F:N,N-dimethylaniline monooxygenase activity"/>
    <property type="evidence" value="ECO:0007669"/>
    <property type="project" value="InterPro"/>
</dbReference>
<dbReference type="PANTHER" id="PTHR23023">
    <property type="entry name" value="DIMETHYLANILINE MONOOXYGENASE"/>
    <property type="match status" value="1"/>
</dbReference>
<sequence>MEETLDDVNDLNAEKATNSDQIKHIRIGLIGAGASGLALLRAFEKIRETNHVIPQIVCYEKQAECGGLWNYTWRTGLDEHGEPVHGSMYRYLWSNGPKECLEFADYSFEEHFGKSISSYPPRAVLHHYIKGRIDKSNVQNYIHFNTVVRWVSYCIDREKFTVTVKDLKKDTMTSEEFDYVVVASGHFSVPHIPYFEGLDKFPGRVLHAHDFRGADEFVGKNLLLIGSSYSAEDIGVQCHKYGAKTITISYRTRPMGFKWPSNMKEVPLLIRVIGRTAHFKDGSIQENIDAIILCTGYLHSFPFLPDDLRLKTYNRLYPSNLYKGIFWLDNPKLIYLGMQDQYFTFNMFDSQAWYARDVILKRIILPTRKEMEMNIREWLENEEKVVGKYDAIDFQAEYIRDLLQYTDYPTLDVQHVAKLFKEWEDDKDENILTYRDKTFPSVITGTMAPKHHTHWIEAHDDTLETYLNEHRTLSNPI</sequence>
<dbReference type="OrthoDB" id="66881at2759"/>
<dbReference type="InterPro" id="IPR036188">
    <property type="entry name" value="FAD/NAD-bd_sf"/>
</dbReference>
<dbReference type="Pfam" id="PF00743">
    <property type="entry name" value="FMO-like"/>
    <property type="match status" value="2"/>
</dbReference>
<protein>
    <recommendedName>
        <fullName evidence="8">Flavin-containing monooxygenase</fullName>
        <ecNumber evidence="8">1.-.-.-</ecNumber>
    </recommendedName>
</protein>
<gene>
    <name evidence="9" type="ORF">GPM918_LOCUS7396</name>
    <name evidence="10" type="ORF">SRO942_LOCUS7396</name>
</gene>
<dbReference type="EMBL" id="CAJNOQ010001209">
    <property type="protein sequence ID" value="CAF0876836.1"/>
    <property type="molecule type" value="Genomic_DNA"/>
</dbReference>
<keyword evidence="4 8" id="KW-0274">FAD</keyword>
<organism evidence="9 11">
    <name type="scientific">Didymodactylos carnosus</name>
    <dbReference type="NCBI Taxonomy" id="1234261"/>
    <lineage>
        <taxon>Eukaryota</taxon>
        <taxon>Metazoa</taxon>
        <taxon>Spiralia</taxon>
        <taxon>Gnathifera</taxon>
        <taxon>Rotifera</taxon>
        <taxon>Eurotatoria</taxon>
        <taxon>Bdelloidea</taxon>
        <taxon>Philodinida</taxon>
        <taxon>Philodinidae</taxon>
        <taxon>Didymodactylos</taxon>
    </lineage>
</organism>
<evidence type="ECO:0000313" key="9">
    <source>
        <dbReference type="EMBL" id="CAF0876836.1"/>
    </source>
</evidence>
<dbReference type="Gene3D" id="3.50.50.60">
    <property type="entry name" value="FAD/NAD(P)-binding domain"/>
    <property type="match status" value="2"/>
</dbReference>
<dbReference type="Proteomes" id="UP000663829">
    <property type="component" value="Unassembled WGS sequence"/>
</dbReference>
<dbReference type="EMBL" id="CAJOBC010001209">
    <property type="protein sequence ID" value="CAF3663617.1"/>
    <property type="molecule type" value="Genomic_DNA"/>
</dbReference>
<proteinExistence type="inferred from homology"/>
<dbReference type="EC" id="1.-.-.-" evidence="8"/>
<dbReference type="InterPro" id="IPR020946">
    <property type="entry name" value="Flavin_mOase-like"/>
</dbReference>
<evidence type="ECO:0000256" key="4">
    <source>
        <dbReference type="ARBA" id="ARBA00022827"/>
    </source>
</evidence>
<keyword evidence="7 8" id="KW-0503">Monooxygenase</keyword>
<keyword evidence="6 8" id="KW-0560">Oxidoreductase</keyword>
<dbReference type="Proteomes" id="UP000681722">
    <property type="component" value="Unassembled WGS sequence"/>
</dbReference>
<keyword evidence="3 8" id="KW-0285">Flavoprotein</keyword>
<dbReference type="InterPro" id="IPR050346">
    <property type="entry name" value="FMO-like"/>
</dbReference>
<evidence type="ECO:0000256" key="7">
    <source>
        <dbReference type="ARBA" id="ARBA00023033"/>
    </source>
</evidence>